<reference evidence="2 3" key="1">
    <citation type="submission" date="2015-11" db="EMBL/GenBank/DDBJ databases">
        <title>Genomic analysis of 38 Legionella species identifies large and diverse effector repertoires.</title>
        <authorList>
            <person name="Burstein D."/>
            <person name="Amaro F."/>
            <person name="Zusman T."/>
            <person name="Lifshitz Z."/>
            <person name="Cohen O."/>
            <person name="Gilbert J.A."/>
            <person name="Pupko T."/>
            <person name="Shuman H.A."/>
            <person name="Segal G."/>
        </authorList>
    </citation>
    <scope>NUCLEOTIDE SEQUENCE [LARGE SCALE GENOMIC DNA]</scope>
    <source>
        <strain evidence="2 3">ATCC 49751</strain>
    </source>
</reference>
<dbReference type="RefSeq" id="WP_051546054.1">
    <property type="nucleotide sequence ID" value="NZ_CAAAJD010000002.1"/>
</dbReference>
<dbReference type="EMBL" id="LNYI01000033">
    <property type="protein sequence ID" value="KTD20963.1"/>
    <property type="molecule type" value="Genomic_DNA"/>
</dbReference>
<evidence type="ECO:0000313" key="3">
    <source>
        <dbReference type="Proteomes" id="UP000054869"/>
    </source>
</evidence>
<feature type="transmembrane region" description="Helical" evidence="1">
    <location>
        <begin position="377"/>
        <end position="394"/>
    </location>
</feature>
<dbReference type="OrthoDB" id="5646800at2"/>
<keyword evidence="1" id="KW-1133">Transmembrane helix</keyword>
<evidence type="ECO:0008006" key="4">
    <source>
        <dbReference type="Google" id="ProtNLM"/>
    </source>
</evidence>
<sequence length="456" mass="52542">MGIALQRIQSKIGYDPPPKASSGRESQWGFRDFLAKQKLDYFQPFVQKHAILTFEYSVFCTRLADRLIKSGTQSETRSIEWEEEITEQVAAAMMMAELLAHIYRHYLSVPREVKRLLDEQSIYRSVLKKRGYHFDESCQDSMPSPGFFSQKVRSTHVILNWPRLFTVRIRRVLTTLILLPEAKKFDHFCRFIIFADRFVNPVLTHLSWLFFVPRFVTNVFLLLEHVIPGSWLDSYEKDLPWYIRVQAQLEQCWFELGNDTAWLTGGLLNCFVLTGPLAPVGMYLTISLFLFDVLWAGLRAYIELGRIKGLEVEYANLLSYMEQDGTSAADLAELQSLQEYLQQRMQFEHERLMLSVVNTTVLFFGMCFALPLLTNPLFALIGAVLVLATTCIIYNKVQSLETKRPVNRIMELRQPQYALLLEKTGMFKENGIKEGTTLEPTQGTIVGLSPSSLIKD</sequence>
<dbReference type="AlphaFoldDB" id="A0A0W0VLK2"/>
<protein>
    <recommendedName>
        <fullName evidence="4">Coiled-coil protein</fullName>
    </recommendedName>
</protein>
<dbReference type="eggNOG" id="ENOG5031K0Z">
    <property type="taxonomic scope" value="Bacteria"/>
</dbReference>
<comment type="caution">
    <text evidence="2">The sequence shown here is derived from an EMBL/GenBank/DDBJ whole genome shotgun (WGS) entry which is preliminary data.</text>
</comment>
<feature type="transmembrane region" description="Helical" evidence="1">
    <location>
        <begin position="352"/>
        <end position="371"/>
    </location>
</feature>
<feature type="transmembrane region" description="Helical" evidence="1">
    <location>
        <begin position="280"/>
        <end position="298"/>
    </location>
</feature>
<keyword evidence="1" id="KW-0812">Transmembrane</keyword>
<keyword evidence="1" id="KW-0472">Membrane</keyword>
<evidence type="ECO:0000256" key="1">
    <source>
        <dbReference type="SAM" id="Phobius"/>
    </source>
</evidence>
<dbReference type="STRING" id="45067.Llan_1693"/>
<dbReference type="Proteomes" id="UP000054869">
    <property type="component" value="Unassembled WGS sequence"/>
</dbReference>
<evidence type="ECO:0000313" key="2">
    <source>
        <dbReference type="EMBL" id="KTD20963.1"/>
    </source>
</evidence>
<gene>
    <name evidence="2" type="ORF">Llan_1693</name>
</gene>
<keyword evidence="3" id="KW-1185">Reference proteome</keyword>
<organism evidence="2 3">
    <name type="scientific">Legionella lansingensis</name>
    <dbReference type="NCBI Taxonomy" id="45067"/>
    <lineage>
        <taxon>Bacteria</taxon>
        <taxon>Pseudomonadati</taxon>
        <taxon>Pseudomonadota</taxon>
        <taxon>Gammaproteobacteria</taxon>
        <taxon>Legionellales</taxon>
        <taxon>Legionellaceae</taxon>
        <taxon>Legionella</taxon>
    </lineage>
</organism>
<proteinExistence type="predicted"/>
<name>A0A0W0VLK2_9GAMM</name>
<accession>A0A0W0VLK2</accession>
<dbReference type="PATRIC" id="fig|45067.4.peg.1771"/>